<dbReference type="Pfam" id="PF01895">
    <property type="entry name" value="PhoU"/>
    <property type="match status" value="1"/>
</dbReference>
<dbReference type="GO" id="GO:0005886">
    <property type="term" value="C:plasma membrane"/>
    <property type="evidence" value="ECO:0007669"/>
    <property type="project" value="UniProtKB-SubCell"/>
</dbReference>
<organism evidence="8 9">
    <name type="scientific">Sharpea azabuensis</name>
    <dbReference type="NCBI Taxonomy" id="322505"/>
    <lineage>
        <taxon>Bacteria</taxon>
        <taxon>Bacillati</taxon>
        <taxon>Bacillota</taxon>
        <taxon>Erysipelotrichia</taxon>
        <taxon>Erysipelotrichales</taxon>
        <taxon>Coprobacillaceae</taxon>
        <taxon>Sharpea</taxon>
    </lineage>
</organism>
<name>A0A1H6VR53_9FIRM</name>
<dbReference type="PANTHER" id="PTHR10010">
    <property type="entry name" value="SOLUTE CARRIER FAMILY 34 SODIUM PHOSPHATE , MEMBER 2-RELATED"/>
    <property type="match status" value="1"/>
</dbReference>
<dbReference type="GO" id="GO:0005436">
    <property type="term" value="F:sodium:phosphate symporter activity"/>
    <property type="evidence" value="ECO:0007669"/>
    <property type="project" value="InterPro"/>
</dbReference>
<feature type="transmembrane region" description="Helical" evidence="6">
    <location>
        <begin position="297"/>
        <end position="318"/>
    </location>
</feature>
<sequence>MSETLKIIFGLTGGLAIFLFGMNQMSESLQKAAGEKMKKILSMLTSNPIKGVLAGALVTAVLQSSSATTVMAIGFVSAGLMSLPQAISVIFGANIGTTMTAQLIAFDIGDYIYPIIFIGFLVNFIAKKEKTKSVGMVILSFGILFLGIETMSTVMKPLASSPIFIHALEKVADIPVLGVLVGLVMTLVVQSSSATIAVLQNFAMQAGPNGHSLLGLTGAIPVLLGDNIGTTITALLASIGGSKDAKRTAIAHSIFNLSGTLLFIWFVPQYAALIKAISTHGPELQVISRQIANAHTGFNLTMTIIWTPLVWLMVKIVMKIIPDAKIEKAINPNEPLYLDNKVLNQPAAALQLVAEESMNVANIVGEMLVELPGVFKGKNEALRKEIDEKANISKNIYKQILDYLANLYSNGSLIEEQAARSAGIMYILNEIDRIRHLIHSLEEIADEDLENGLHYSSTAKSDLKVMLEDVYNLYYDVLQVVITGDTEGMHRLMEKKEQLTRKNSGLLKDHLKRVAKGECNDELTLSFTEIISNIDRIAANLMNILEAVSGKVNLNSFHALGESQGALSEPA</sequence>
<feature type="transmembrane region" description="Helical" evidence="6">
    <location>
        <begin position="174"/>
        <end position="199"/>
    </location>
</feature>
<dbReference type="eggNOG" id="COG1283">
    <property type="taxonomic scope" value="Bacteria"/>
</dbReference>
<dbReference type="EMBL" id="FNYK01000052">
    <property type="protein sequence ID" value="SEJ07121.1"/>
    <property type="molecule type" value="Genomic_DNA"/>
</dbReference>
<dbReference type="NCBIfam" id="NF037997">
    <property type="entry name" value="Na_Pi_symport"/>
    <property type="match status" value="1"/>
</dbReference>
<evidence type="ECO:0000256" key="3">
    <source>
        <dbReference type="ARBA" id="ARBA00022692"/>
    </source>
</evidence>
<comment type="subcellular location">
    <subcellularLocation>
        <location evidence="1">Cell membrane</location>
        <topology evidence="1">Multi-pass membrane protein</topology>
    </subcellularLocation>
</comment>
<gene>
    <name evidence="8" type="ORF">SAMN04487834_10526</name>
</gene>
<feature type="domain" description="PhoU" evidence="7">
    <location>
        <begin position="465"/>
        <end position="548"/>
    </location>
</feature>
<dbReference type="InterPro" id="IPR003841">
    <property type="entry name" value="Na/Pi_transpt"/>
</dbReference>
<keyword evidence="2" id="KW-1003">Cell membrane</keyword>
<feature type="transmembrane region" description="Helical" evidence="6">
    <location>
        <begin position="111"/>
        <end position="126"/>
    </location>
</feature>
<dbReference type="OrthoDB" id="9763003at2"/>
<evidence type="ECO:0000313" key="8">
    <source>
        <dbReference type="EMBL" id="SEJ07121.1"/>
    </source>
</evidence>
<dbReference type="RefSeq" id="WP_074732523.1">
    <property type="nucleotide sequence ID" value="NZ_FNYK01000052.1"/>
</dbReference>
<keyword evidence="5 6" id="KW-0472">Membrane</keyword>
<evidence type="ECO:0000256" key="6">
    <source>
        <dbReference type="SAM" id="Phobius"/>
    </source>
</evidence>
<evidence type="ECO:0000256" key="4">
    <source>
        <dbReference type="ARBA" id="ARBA00022989"/>
    </source>
</evidence>
<dbReference type="STRING" id="322505.SAMN04487836_10729"/>
<evidence type="ECO:0000256" key="5">
    <source>
        <dbReference type="ARBA" id="ARBA00023136"/>
    </source>
</evidence>
<dbReference type="NCBIfam" id="TIGR00704">
    <property type="entry name" value="NaPi_cotrn_rel"/>
    <property type="match status" value="1"/>
</dbReference>
<evidence type="ECO:0000256" key="1">
    <source>
        <dbReference type="ARBA" id="ARBA00004651"/>
    </source>
</evidence>
<dbReference type="SUPFAM" id="SSF109755">
    <property type="entry name" value="PhoU-like"/>
    <property type="match status" value="1"/>
</dbReference>
<dbReference type="InterPro" id="IPR038078">
    <property type="entry name" value="PhoU-like_sf"/>
</dbReference>
<feature type="transmembrane region" description="Helical" evidence="6">
    <location>
        <begin position="133"/>
        <end position="154"/>
    </location>
</feature>
<keyword evidence="3 6" id="KW-0812">Transmembrane</keyword>
<proteinExistence type="predicted"/>
<accession>A0A1H6VR53</accession>
<dbReference type="PANTHER" id="PTHR10010:SF46">
    <property type="entry name" value="SODIUM-DEPENDENT PHOSPHATE TRANSPORT PROTEIN 2B"/>
    <property type="match status" value="1"/>
</dbReference>
<dbReference type="Gene3D" id="1.20.58.220">
    <property type="entry name" value="Phosphate transport system protein phou homolog 2, domain 2"/>
    <property type="match status" value="1"/>
</dbReference>
<reference evidence="9" key="1">
    <citation type="submission" date="2016-10" db="EMBL/GenBank/DDBJ databases">
        <authorList>
            <person name="Varghese N."/>
        </authorList>
    </citation>
    <scope>NUCLEOTIDE SEQUENCE [LARGE SCALE GENOMIC DNA]</scope>
    <source>
        <strain evidence="9">DSM 20406</strain>
    </source>
</reference>
<keyword evidence="9" id="KW-1185">Reference proteome</keyword>
<feature type="transmembrane region" description="Helical" evidence="6">
    <location>
        <begin position="254"/>
        <end position="277"/>
    </location>
</feature>
<dbReference type="AlphaFoldDB" id="A0A1H6VR53"/>
<evidence type="ECO:0000259" key="7">
    <source>
        <dbReference type="Pfam" id="PF01895"/>
    </source>
</evidence>
<protein>
    <submittedName>
        <fullName evidence="8">Phosphate:Na+ symporter</fullName>
    </submittedName>
</protein>
<dbReference type="InterPro" id="IPR026022">
    <property type="entry name" value="PhoU_dom"/>
</dbReference>
<dbReference type="Proteomes" id="UP000183028">
    <property type="component" value="Unassembled WGS sequence"/>
</dbReference>
<dbReference type="InterPro" id="IPR004633">
    <property type="entry name" value="NaPi_cotrn-rel/YqeW-like"/>
</dbReference>
<keyword evidence="4 6" id="KW-1133">Transmembrane helix</keyword>
<dbReference type="Pfam" id="PF02690">
    <property type="entry name" value="Na_Pi_cotrans"/>
    <property type="match status" value="2"/>
</dbReference>
<dbReference type="GO" id="GO:0044341">
    <property type="term" value="P:sodium-dependent phosphate transport"/>
    <property type="evidence" value="ECO:0007669"/>
    <property type="project" value="InterPro"/>
</dbReference>
<evidence type="ECO:0000256" key="2">
    <source>
        <dbReference type="ARBA" id="ARBA00022475"/>
    </source>
</evidence>
<evidence type="ECO:0000313" key="9">
    <source>
        <dbReference type="Proteomes" id="UP000183028"/>
    </source>
</evidence>